<comment type="caution">
    <text evidence="3">The sequence shown here is derived from an EMBL/GenBank/DDBJ whole genome shotgun (WGS) entry which is preliminary data.</text>
</comment>
<gene>
    <name evidence="3" type="ORF">EFY79_21005</name>
</gene>
<dbReference type="InterPro" id="IPR011008">
    <property type="entry name" value="Dimeric_a/b-barrel"/>
</dbReference>
<sequence length="94" mass="10735">MDNYYILFYTTVDNFPERRQPYRQEHLQLAQQAFDRGTLILGGALANPVDSAVLIFKGESESAAETFAKNDPYVKNGLVTEWHVRLWTVVIGND</sequence>
<dbReference type="EMBL" id="RJJR01000031">
    <property type="protein sequence ID" value="RNI31841.1"/>
    <property type="molecule type" value="Genomic_DNA"/>
</dbReference>
<keyword evidence="4" id="KW-1185">Reference proteome</keyword>
<dbReference type="Pfam" id="PF03795">
    <property type="entry name" value="YCII"/>
    <property type="match status" value="1"/>
</dbReference>
<comment type="similarity">
    <text evidence="1">Belongs to the YciI family.</text>
</comment>
<evidence type="ECO:0000259" key="2">
    <source>
        <dbReference type="Pfam" id="PF03795"/>
    </source>
</evidence>
<proteinExistence type="inferred from homology"/>
<dbReference type="InterPro" id="IPR005545">
    <property type="entry name" value="YCII"/>
</dbReference>
<accession>A0A3M9N220</accession>
<dbReference type="PANTHER" id="PTHR33606:SF3">
    <property type="entry name" value="PROTEIN YCII"/>
    <property type="match status" value="1"/>
</dbReference>
<dbReference type="NCBIfam" id="NF009508">
    <property type="entry name" value="PRK12866.1"/>
    <property type="match status" value="1"/>
</dbReference>
<organism evidence="3 4">
    <name type="scientific">Hanamia caeni</name>
    <dbReference type="NCBI Taxonomy" id="2294116"/>
    <lineage>
        <taxon>Bacteria</taxon>
        <taxon>Pseudomonadati</taxon>
        <taxon>Bacteroidota</taxon>
        <taxon>Chitinophagia</taxon>
        <taxon>Chitinophagales</taxon>
        <taxon>Chitinophagaceae</taxon>
        <taxon>Hanamia</taxon>
    </lineage>
</organism>
<protein>
    <recommendedName>
        <fullName evidence="2">YCII-related domain-containing protein</fullName>
    </recommendedName>
</protein>
<name>A0A3M9N220_9BACT</name>
<dbReference type="SUPFAM" id="SSF54909">
    <property type="entry name" value="Dimeric alpha+beta barrel"/>
    <property type="match status" value="1"/>
</dbReference>
<dbReference type="Gene3D" id="3.30.70.1060">
    <property type="entry name" value="Dimeric alpha+beta barrel"/>
    <property type="match status" value="1"/>
</dbReference>
<evidence type="ECO:0000313" key="4">
    <source>
        <dbReference type="Proteomes" id="UP000267223"/>
    </source>
</evidence>
<evidence type="ECO:0000256" key="1">
    <source>
        <dbReference type="ARBA" id="ARBA00007689"/>
    </source>
</evidence>
<dbReference type="Proteomes" id="UP000267223">
    <property type="component" value="Unassembled WGS sequence"/>
</dbReference>
<feature type="domain" description="YCII-related" evidence="2">
    <location>
        <begin position="5"/>
        <end position="87"/>
    </location>
</feature>
<reference evidence="3 4" key="1">
    <citation type="submission" date="2018-11" db="EMBL/GenBank/DDBJ databases">
        <title>Draft genome sequence of Ferruginibacter sp. BO-59.</title>
        <authorList>
            <person name="Im W.T."/>
        </authorList>
    </citation>
    <scope>NUCLEOTIDE SEQUENCE [LARGE SCALE GENOMIC DNA]</scope>
    <source>
        <strain evidence="3 4">BO-59</strain>
    </source>
</reference>
<dbReference type="PANTHER" id="PTHR33606">
    <property type="entry name" value="PROTEIN YCII"/>
    <property type="match status" value="1"/>
</dbReference>
<dbReference type="RefSeq" id="WP_123122731.1">
    <property type="nucleotide sequence ID" value="NZ_RJJR01000031.1"/>
</dbReference>
<dbReference type="InterPro" id="IPR051807">
    <property type="entry name" value="Sec-metab_biosynth-assoc"/>
</dbReference>
<dbReference type="OrthoDB" id="9797014at2"/>
<dbReference type="AlphaFoldDB" id="A0A3M9N220"/>
<evidence type="ECO:0000313" key="3">
    <source>
        <dbReference type="EMBL" id="RNI31841.1"/>
    </source>
</evidence>